<dbReference type="Proteomes" id="UP000247702">
    <property type="component" value="Unassembled WGS sequence"/>
</dbReference>
<dbReference type="Proteomes" id="UP000615446">
    <property type="component" value="Unassembled WGS sequence"/>
</dbReference>
<gene>
    <name evidence="2" type="ORF">RCL2_001342900</name>
    <name evidence="1" type="ORF">RclHR1_05070011</name>
</gene>
<accession>A0A2Z6SDQ0</accession>
<comment type="caution">
    <text evidence="1">The sequence shown here is derived from an EMBL/GenBank/DDBJ whole genome shotgun (WGS) entry which is preliminary data.</text>
</comment>
<evidence type="ECO:0000313" key="2">
    <source>
        <dbReference type="EMBL" id="GES86372.1"/>
    </source>
</evidence>
<proteinExistence type="predicted"/>
<name>A0A2Z6SDQ0_9GLOM</name>
<sequence length="474" mass="56804">MVNRLWCETVIPILWRTPWRNDNNYRNKNSLYSIITSYLSNDIKEFLAKKGIQTSGQSPAFDYLSFCKSIDVKIINEIISIGSSSKYNRFLLQEEIYSFLIKKCPEIKYLNIRGTYELVYLPEAEVRLESLCELTCDTSIDPKYFYRISHICQQIQNIIIINNNYKVNYGTIKLIEFQKNLRYFEWVDDLDRDDFDVNYYMSYDMENPYTYFFDILKKHASTLNHIEISLDGSLYNYYDYYNNHNNYNDFDHTCLQYILLELHNLKEIVINFPIFSNDYYFNIELESMVDYRNLESFVIDTIDIYHVTCIIKNSFYLKELWIDEYTSENLVDDSLDFIQTIYENCPLIEHLSIPTFPLLGSHFIEFEKLLKKCQNMSALHFIYAFYKEGKDLDYGEYLSDVLVEASMNLREIGFSYHMRFSLEDLETFLEKWKGRPAISIYLCRSFIYEKDESYKDLISKYKTEGVIKYISIFE</sequence>
<keyword evidence="3" id="KW-1185">Reference proteome</keyword>
<evidence type="ECO:0000313" key="3">
    <source>
        <dbReference type="Proteomes" id="UP000247702"/>
    </source>
</evidence>
<dbReference type="EMBL" id="BLAL01000160">
    <property type="protein sequence ID" value="GES86372.1"/>
    <property type="molecule type" value="Genomic_DNA"/>
</dbReference>
<reference evidence="1 3" key="1">
    <citation type="submission" date="2017-11" db="EMBL/GenBank/DDBJ databases">
        <title>The genome of Rhizophagus clarus HR1 reveals common genetic basis of auxotrophy among arbuscular mycorrhizal fungi.</title>
        <authorList>
            <person name="Kobayashi Y."/>
        </authorList>
    </citation>
    <scope>NUCLEOTIDE SEQUENCE [LARGE SCALE GENOMIC DNA]</scope>
    <source>
        <strain evidence="1 3">HR1</strain>
    </source>
</reference>
<reference evidence="2" key="2">
    <citation type="submission" date="2019-10" db="EMBL/GenBank/DDBJ databases">
        <title>Conservation and host-specific expression of non-tandemly repeated heterogenous ribosome RNA gene in arbuscular mycorrhizal fungi.</title>
        <authorList>
            <person name="Maeda T."/>
            <person name="Kobayashi Y."/>
            <person name="Nakagawa T."/>
            <person name="Ezawa T."/>
            <person name="Yamaguchi K."/>
            <person name="Bino T."/>
            <person name="Nishimoto Y."/>
            <person name="Shigenobu S."/>
            <person name="Kawaguchi M."/>
        </authorList>
    </citation>
    <scope>NUCLEOTIDE SEQUENCE</scope>
    <source>
        <strain evidence="2">HR1</strain>
    </source>
</reference>
<protein>
    <recommendedName>
        <fullName evidence="4">F-box domain-containing protein</fullName>
    </recommendedName>
</protein>
<dbReference type="AlphaFoldDB" id="A0A2Z6SDQ0"/>
<evidence type="ECO:0008006" key="4">
    <source>
        <dbReference type="Google" id="ProtNLM"/>
    </source>
</evidence>
<dbReference type="SUPFAM" id="SSF52047">
    <property type="entry name" value="RNI-like"/>
    <property type="match status" value="1"/>
</dbReference>
<dbReference type="EMBL" id="BEXD01003879">
    <property type="protein sequence ID" value="GBC03327.1"/>
    <property type="molecule type" value="Genomic_DNA"/>
</dbReference>
<evidence type="ECO:0000313" key="1">
    <source>
        <dbReference type="EMBL" id="GBC03327.1"/>
    </source>
</evidence>
<organism evidence="1 3">
    <name type="scientific">Rhizophagus clarus</name>
    <dbReference type="NCBI Taxonomy" id="94130"/>
    <lineage>
        <taxon>Eukaryota</taxon>
        <taxon>Fungi</taxon>
        <taxon>Fungi incertae sedis</taxon>
        <taxon>Mucoromycota</taxon>
        <taxon>Glomeromycotina</taxon>
        <taxon>Glomeromycetes</taxon>
        <taxon>Glomerales</taxon>
        <taxon>Glomeraceae</taxon>
        <taxon>Rhizophagus</taxon>
    </lineage>
</organism>